<comment type="caution">
    <text evidence="1">The sequence shown here is derived from an EMBL/GenBank/DDBJ whole genome shotgun (WGS) entry which is preliminary data.</text>
</comment>
<organism evidence="1 2">
    <name type="scientific">Mycena pura</name>
    <dbReference type="NCBI Taxonomy" id="153505"/>
    <lineage>
        <taxon>Eukaryota</taxon>
        <taxon>Fungi</taxon>
        <taxon>Dikarya</taxon>
        <taxon>Basidiomycota</taxon>
        <taxon>Agaricomycotina</taxon>
        <taxon>Agaricomycetes</taxon>
        <taxon>Agaricomycetidae</taxon>
        <taxon>Agaricales</taxon>
        <taxon>Marasmiineae</taxon>
        <taxon>Mycenaceae</taxon>
        <taxon>Mycena</taxon>
    </lineage>
</organism>
<evidence type="ECO:0000313" key="1">
    <source>
        <dbReference type="EMBL" id="KAJ7196542.1"/>
    </source>
</evidence>
<dbReference type="EMBL" id="JARJCW010000083">
    <property type="protein sequence ID" value="KAJ7196542.1"/>
    <property type="molecule type" value="Genomic_DNA"/>
</dbReference>
<protein>
    <submittedName>
        <fullName evidence="1">Uncharacterized protein</fullName>
    </submittedName>
</protein>
<gene>
    <name evidence="1" type="ORF">GGX14DRAFT_375999</name>
</gene>
<keyword evidence="2" id="KW-1185">Reference proteome</keyword>
<accession>A0AAD6Y8P5</accession>
<proteinExistence type="predicted"/>
<sequence>MLVVWNGARFYIGEIRDVFKKGANSRHGSVPGATSVSGLSYLSLRVYLPLTSESDSDSDADQDLGNAVAPLFSCNYKGSEIRLQTHAKVDHVLFNLGPRHHVFENAGLGIQHRKLKSQAAKGWISLTTRGTVSTAVRKVTLKLGKAPEDP</sequence>
<evidence type="ECO:0000313" key="2">
    <source>
        <dbReference type="Proteomes" id="UP001219525"/>
    </source>
</evidence>
<name>A0AAD6Y8P5_9AGAR</name>
<dbReference type="Proteomes" id="UP001219525">
    <property type="component" value="Unassembled WGS sequence"/>
</dbReference>
<reference evidence="1" key="1">
    <citation type="submission" date="2023-03" db="EMBL/GenBank/DDBJ databases">
        <title>Massive genome expansion in bonnet fungi (Mycena s.s.) driven by repeated elements and novel gene families across ecological guilds.</title>
        <authorList>
            <consortium name="Lawrence Berkeley National Laboratory"/>
            <person name="Harder C.B."/>
            <person name="Miyauchi S."/>
            <person name="Viragh M."/>
            <person name="Kuo A."/>
            <person name="Thoen E."/>
            <person name="Andreopoulos B."/>
            <person name="Lu D."/>
            <person name="Skrede I."/>
            <person name="Drula E."/>
            <person name="Henrissat B."/>
            <person name="Morin E."/>
            <person name="Kohler A."/>
            <person name="Barry K."/>
            <person name="LaButti K."/>
            <person name="Morin E."/>
            <person name="Salamov A."/>
            <person name="Lipzen A."/>
            <person name="Mereny Z."/>
            <person name="Hegedus B."/>
            <person name="Baldrian P."/>
            <person name="Stursova M."/>
            <person name="Weitz H."/>
            <person name="Taylor A."/>
            <person name="Grigoriev I.V."/>
            <person name="Nagy L.G."/>
            <person name="Martin F."/>
            <person name="Kauserud H."/>
        </authorList>
    </citation>
    <scope>NUCLEOTIDE SEQUENCE</scope>
    <source>
        <strain evidence="1">9144</strain>
    </source>
</reference>
<dbReference type="AlphaFoldDB" id="A0AAD6Y8P5"/>